<evidence type="ECO:0000313" key="3">
    <source>
        <dbReference type="Proteomes" id="UP000002754"/>
    </source>
</evidence>
<evidence type="ECO:0000313" key="1">
    <source>
        <dbReference type="EMBL" id="KGA96639.1"/>
    </source>
</evidence>
<dbReference type="Proteomes" id="UP000002754">
    <property type="component" value="Unassembled WGS sequence"/>
</dbReference>
<evidence type="ECO:0000313" key="2">
    <source>
        <dbReference type="EMBL" id="THG91977.1"/>
    </source>
</evidence>
<keyword evidence="3" id="KW-1185">Reference proteome</keyword>
<evidence type="ECO:0008006" key="5">
    <source>
        <dbReference type="Google" id="ProtNLM"/>
    </source>
</evidence>
<dbReference type="AlphaFoldDB" id="A0A094WFT5"/>
<dbReference type="SUPFAM" id="SSF160755">
    <property type="entry name" value="YugN-like"/>
    <property type="match status" value="1"/>
</dbReference>
<dbReference type="Proteomes" id="UP000297014">
    <property type="component" value="Unassembled WGS sequence"/>
</dbReference>
<dbReference type="eggNOG" id="ENOG50331JZ">
    <property type="taxonomic scope" value="Bacteria"/>
</dbReference>
<dbReference type="RefSeq" id="WP_003320778.1">
    <property type="nucleotide sequence ID" value="NZ_ALPT02000052.1"/>
</dbReference>
<proteinExistence type="predicted"/>
<dbReference type="STRING" id="1218173.BALCAV_0215060"/>
<reference evidence="1 3" key="1">
    <citation type="journal article" date="2014" name="Genome Announc.">
        <title>Draft Genome Sequence of Bacillus alcalophilus AV1934, a Classic Alkaliphile Isolated from Human Feces in 1934.</title>
        <authorList>
            <person name="Attie O."/>
            <person name="Jayaprakash A."/>
            <person name="Shah H."/>
            <person name="Paulsen I.T."/>
            <person name="Morino M."/>
            <person name="Takahashi Y."/>
            <person name="Narumi I."/>
            <person name="Sachidanandam R."/>
            <person name="Satoh K."/>
            <person name="Ito M."/>
            <person name="Krulwich T.A."/>
        </authorList>
    </citation>
    <scope>NUCLEOTIDE SEQUENCE [LARGE SCALE GENOMIC DNA]</scope>
    <source>
        <strain evidence="1 3">AV1934</strain>
    </source>
</reference>
<evidence type="ECO:0000313" key="4">
    <source>
        <dbReference type="Proteomes" id="UP000297014"/>
    </source>
</evidence>
<gene>
    <name evidence="2" type="ORF">AJ85_21565</name>
    <name evidence="1" type="ORF">BALCAV_0215060</name>
</gene>
<dbReference type="Gene3D" id="3.30.310.100">
    <property type="entry name" value="YugN-like"/>
    <property type="match status" value="1"/>
</dbReference>
<dbReference type="Pfam" id="PF08868">
    <property type="entry name" value="YugN"/>
    <property type="match status" value="1"/>
</dbReference>
<dbReference type="InterPro" id="IPR014967">
    <property type="entry name" value="Uncharacterised_YugN-like"/>
</dbReference>
<dbReference type="OrthoDB" id="2988890at2"/>
<protein>
    <recommendedName>
        <fullName evidence="5">YugN-like family protein</fullName>
    </recommendedName>
</protein>
<dbReference type="EMBL" id="JALP01000031">
    <property type="protein sequence ID" value="THG91977.1"/>
    <property type="molecule type" value="Genomic_DNA"/>
</dbReference>
<organism evidence="1 3">
    <name type="scientific">Alkalihalobacillus alcalophilus ATCC 27647 = CGMCC 1.3604</name>
    <dbReference type="NCBI Taxonomy" id="1218173"/>
    <lineage>
        <taxon>Bacteria</taxon>
        <taxon>Bacillati</taxon>
        <taxon>Bacillota</taxon>
        <taxon>Bacilli</taxon>
        <taxon>Bacillales</taxon>
        <taxon>Bacillaceae</taxon>
        <taxon>Alkalihalobacillus</taxon>
    </lineage>
</organism>
<dbReference type="EMBL" id="ALPT02000052">
    <property type="protein sequence ID" value="KGA96639.1"/>
    <property type="molecule type" value="Genomic_DNA"/>
</dbReference>
<accession>A0A094WFT5</accession>
<comment type="caution">
    <text evidence="1">The sequence shown here is derived from an EMBL/GenBank/DDBJ whole genome shotgun (WGS) entry which is preliminary data.</text>
</comment>
<sequence length="136" mass="15405">MLALPSAIEGKQFKLKHLEDELKPLGYSIGGNWDYDHGFFDYKIDQQKQYIFLRLPFKAIDGELEQRGVSVELGQPFLLAHEYQRGIDNEDTPGSGVLVSSINQFSSPTNKDAEIPSKYMTVAQNLISELELTLLR</sequence>
<name>A0A094WFT5_ALKAL</name>
<reference evidence="2 4" key="2">
    <citation type="submission" date="2014-01" db="EMBL/GenBank/DDBJ databases">
        <title>Draft genome sequencing of Bacillus alcalophilus CGMCC 1.3604.</title>
        <authorList>
            <person name="Yang J."/>
            <person name="Diao L."/>
            <person name="Yang S."/>
        </authorList>
    </citation>
    <scope>NUCLEOTIDE SEQUENCE [LARGE SCALE GENOMIC DNA]</scope>
    <source>
        <strain evidence="2 4">CGMCC 1.3604</strain>
    </source>
</reference>
<dbReference type="InterPro" id="IPR036491">
    <property type="entry name" value="YugN-like_sf"/>
</dbReference>